<dbReference type="EMBL" id="JBEWLY010000001">
    <property type="protein sequence ID" value="MET1753944.1"/>
    <property type="molecule type" value="Genomic_DNA"/>
</dbReference>
<evidence type="ECO:0000313" key="2">
    <source>
        <dbReference type="EMBL" id="MET1753944.1"/>
    </source>
</evidence>
<dbReference type="InterPro" id="IPR036514">
    <property type="entry name" value="SGNH_hydro_sf"/>
</dbReference>
<keyword evidence="3" id="KW-1185">Reference proteome</keyword>
<dbReference type="PANTHER" id="PTHR30383">
    <property type="entry name" value="THIOESTERASE 1/PROTEASE 1/LYSOPHOSPHOLIPASE L1"/>
    <property type="match status" value="1"/>
</dbReference>
<name>A0ABV2CWG7_9SPHN</name>
<proteinExistence type="predicted"/>
<reference evidence="2 3" key="1">
    <citation type="submission" date="2024-07" db="EMBL/GenBank/DDBJ databases">
        <title>Novosphingobium kalidii RD2P27.</title>
        <authorList>
            <person name="Sun J.-Q."/>
        </authorList>
    </citation>
    <scope>NUCLEOTIDE SEQUENCE [LARGE SCALE GENOMIC DNA]</scope>
    <source>
        <strain evidence="2 3">RD2P27</strain>
    </source>
</reference>
<protein>
    <submittedName>
        <fullName evidence="2">GDSL-type esterase/lipase family protein</fullName>
    </submittedName>
</protein>
<sequence>MTGPERPVVFFGDCLLAGAVVERGDNYPAKLEAAMRAQGIDARISNAGVSGETTGQALRRLLPTLDAQSTKPDVVIISLGGNDMLQGLPPEEVRANLSRILDVLRERRIGVVLLAMLAAPSLSPEYARDFNPIYPGLADEYQAALVPFYLQPLSLGPDHVASDRARPTTLGVDGIVAATVDDVADALPDR</sequence>
<feature type="domain" description="SGNH hydrolase-type esterase" evidence="1">
    <location>
        <begin position="10"/>
        <end position="157"/>
    </location>
</feature>
<dbReference type="Pfam" id="PF13472">
    <property type="entry name" value="Lipase_GDSL_2"/>
    <property type="match status" value="1"/>
</dbReference>
<dbReference type="Proteomes" id="UP001548713">
    <property type="component" value="Unassembled WGS sequence"/>
</dbReference>
<dbReference type="PANTHER" id="PTHR30383:SF24">
    <property type="entry name" value="THIOESTERASE 1_PROTEASE 1_LYSOPHOSPHOLIPASE L1"/>
    <property type="match status" value="1"/>
</dbReference>
<dbReference type="RefSeq" id="WP_353982351.1">
    <property type="nucleotide sequence ID" value="NZ_JBEWLY010000001.1"/>
</dbReference>
<gene>
    <name evidence="2" type="ORF">ABVV53_00470</name>
</gene>
<dbReference type="InterPro" id="IPR051532">
    <property type="entry name" value="Ester_Hydrolysis_Enzymes"/>
</dbReference>
<evidence type="ECO:0000259" key="1">
    <source>
        <dbReference type="Pfam" id="PF13472"/>
    </source>
</evidence>
<dbReference type="InterPro" id="IPR013830">
    <property type="entry name" value="SGNH_hydro"/>
</dbReference>
<dbReference type="Gene3D" id="3.40.50.1110">
    <property type="entry name" value="SGNH hydrolase"/>
    <property type="match status" value="1"/>
</dbReference>
<accession>A0ABV2CWG7</accession>
<dbReference type="SUPFAM" id="SSF52266">
    <property type="entry name" value="SGNH hydrolase"/>
    <property type="match status" value="1"/>
</dbReference>
<organism evidence="2 3">
    <name type="scientific">Novosphingobium kalidii</name>
    <dbReference type="NCBI Taxonomy" id="3230299"/>
    <lineage>
        <taxon>Bacteria</taxon>
        <taxon>Pseudomonadati</taxon>
        <taxon>Pseudomonadota</taxon>
        <taxon>Alphaproteobacteria</taxon>
        <taxon>Sphingomonadales</taxon>
        <taxon>Sphingomonadaceae</taxon>
        <taxon>Novosphingobium</taxon>
    </lineage>
</organism>
<evidence type="ECO:0000313" key="3">
    <source>
        <dbReference type="Proteomes" id="UP001548713"/>
    </source>
</evidence>
<comment type="caution">
    <text evidence="2">The sequence shown here is derived from an EMBL/GenBank/DDBJ whole genome shotgun (WGS) entry which is preliminary data.</text>
</comment>